<organism evidence="1 2">
    <name type="scientific">Thauera phenolivorans</name>
    <dbReference type="NCBI Taxonomy" id="1792543"/>
    <lineage>
        <taxon>Bacteria</taxon>
        <taxon>Pseudomonadati</taxon>
        <taxon>Pseudomonadota</taxon>
        <taxon>Betaproteobacteria</taxon>
        <taxon>Rhodocyclales</taxon>
        <taxon>Zoogloeaceae</taxon>
        <taxon>Thauera</taxon>
    </lineage>
</organism>
<name>A0A7X7LUJ9_9RHOO</name>
<sequence length="150" mass="16920">EPLMNHTTEHQASNGTRHVPVERLQHYNPEVEKRVQGWFASGQPLVWIPILSQENFPDVPQQLLEFADHYQEAMRWPIHQMEDLLQLPNGITGWLMPATASDTDVACGVWDGEVYILSIKDRRTGKPQTLLGERVDVATGQADAPEQSAV</sequence>
<gene>
    <name evidence="1" type="ORF">GX576_04595</name>
</gene>
<comment type="caution">
    <text evidence="1">The sequence shown here is derived from an EMBL/GenBank/DDBJ whole genome shotgun (WGS) entry which is preliminary data.</text>
</comment>
<dbReference type="EMBL" id="JAAYYV010000119">
    <property type="protein sequence ID" value="NLF53671.1"/>
    <property type="molecule type" value="Genomic_DNA"/>
</dbReference>
<feature type="non-terminal residue" evidence="1">
    <location>
        <position position="1"/>
    </location>
</feature>
<accession>A0A7X7LUJ9</accession>
<protein>
    <submittedName>
        <fullName evidence="1">Uncharacterized protein</fullName>
    </submittedName>
</protein>
<dbReference type="AlphaFoldDB" id="A0A7X7LUJ9"/>
<proteinExistence type="predicted"/>
<reference evidence="1 2" key="1">
    <citation type="journal article" date="2020" name="Biotechnol. Biofuels">
        <title>New insights from the biogas microbiome by comprehensive genome-resolved metagenomics of nearly 1600 species originating from multiple anaerobic digesters.</title>
        <authorList>
            <person name="Campanaro S."/>
            <person name="Treu L."/>
            <person name="Rodriguez-R L.M."/>
            <person name="Kovalovszki A."/>
            <person name="Ziels R.M."/>
            <person name="Maus I."/>
            <person name="Zhu X."/>
            <person name="Kougias P.G."/>
            <person name="Basile A."/>
            <person name="Luo G."/>
            <person name="Schluter A."/>
            <person name="Konstantinidis K.T."/>
            <person name="Angelidaki I."/>
        </authorList>
    </citation>
    <scope>NUCLEOTIDE SEQUENCE [LARGE SCALE GENOMIC DNA]</scope>
    <source>
        <strain evidence="1">AS06rmzACSIP_256</strain>
    </source>
</reference>
<dbReference type="Proteomes" id="UP000536534">
    <property type="component" value="Unassembled WGS sequence"/>
</dbReference>
<evidence type="ECO:0000313" key="2">
    <source>
        <dbReference type="Proteomes" id="UP000536534"/>
    </source>
</evidence>
<evidence type="ECO:0000313" key="1">
    <source>
        <dbReference type="EMBL" id="NLF53671.1"/>
    </source>
</evidence>